<dbReference type="InterPro" id="IPR036188">
    <property type="entry name" value="FAD/NAD-bd_sf"/>
</dbReference>
<reference evidence="3 4" key="2">
    <citation type="submission" date="2020-03" db="EMBL/GenBank/DDBJ databases">
        <authorList>
            <person name="Ichikawa N."/>
            <person name="Kimura A."/>
            <person name="Kitahashi Y."/>
            <person name="Uohara A."/>
        </authorList>
    </citation>
    <scope>NUCLEOTIDE SEQUENCE [LARGE SCALE GENOMIC DNA]</scope>
    <source>
        <strain evidence="3 4">NBRC 108639</strain>
    </source>
</reference>
<dbReference type="Proteomes" id="UP000482800">
    <property type="component" value="Unassembled WGS sequence"/>
</dbReference>
<dbReference type="Gene3D" id="3.50.50.60">
    <property type="entry name" value="FAD/NAD(P)-binding domain"/>
    <property type="match status" value="1"/>
</dbReference>
<gene>
    <name evidence="3" type="ORF">Phou_018940</name>
</gene>
<feature type="region of interest" description="Disordered" evidence="1">
    <location>
        <begin position="157"/>
        <end position="183"/>
    </location>
</feature>
<feature type="domain" description="Amine oxidase" evidence="2">
    <location>
        <begin position="1"/>
        <end position="107"/>
    </location>
</feature>
<dbReference type="Pfam" id="PF01593">
    <property type="entry name" value="Amino_oxidase"/>
    <property type="match status" value="1"/>
</dbReference>
<dbReference type="SUPFAM" id="SSF51905">
    <property type="entry name" value="FAD/NAD(P)-binding domain"/>
    <property type="match status" value="1"/>
</dbReference>
<feature type="compositionally biased region" description="Low complexity" evidence="1">
    <location>
        <begin position="122"/>
        <end position="135"/>
    </location>
</feature>
<protein>
    <recommendedName>
        <fullName evidence="2">Amine oxidase domain-containing protein</fullName>
    </recommendedName>
</protein>
<accession>A0A6V8K1Y9</accession>
<evidence type="ECO:0000313" key="3">
    <source>
        <dbReference type="EMBL" id="GFJ77714.1"/>
    </source>
</evidence>
<keyword evidence="4" id="KW-1185">Reference proteome</keyword>
<evidence type="ECO:0000256" key="1">
    <source>
        <dbReference type="SAM" id="MobiDB-lite"/>
    </source>
</evidence>
<dbReference type="AlphaFoldDB" id="A0A6V8K1Y9"/>
<evidence type="ECO:0000259" key="2">
    <source>
        <dbReference type="Pfam" id="PF01593"/>
    </source>
</evidence>
<dbReference type="EMBL" id="BLPF01000001">
    <property type="protein sequence ID" value="GFJ77714.1"/>
    <property type="molecule type" value="Genomic_DNA"/>
</dbReference>
<sequence>MAAALRLRDRGPEGTTVTVYEQSGAVGGKLSTGEVAGSAVELGAEAFLVRDPDGGDSAAVALARRVGLGDALVHPATGQAALALHGTLTPMPGGTLLGVPADLEKVAAVARPDADLDRDGGRPLLGPGRMSRSGRSCGGGWATRSSTGWSTPCSAACTRGGPTRSRWPRRCLASPGRRGWSTR</sequence>
<dbReference type="Gene3D" id="3.90.660.20">
    <property type="entry name" value="Protoporphyrinogen oxidase, mitochondrial, domain 2"/>
    <property type="match status" value="1"/>
</dbReference>
<dbReference type="Gene3D" id="1.10.3110.10">
    <property type="entry name" value="protoporphyrinogen ix oxidase, domain 3"/>
    <property type="match status" value="1"/>
</dbReference>
<comment type="caution">
    <text evidence="3">The sequence shown here is derived from an EMBL/GenBank/DDBJ whole genome shotgun (WGS) entry which is preliminary data.</text>
</comment>
<name>A0A6V8K1Y9_9ACTN</name>
<feature type="region of interest" description="Disordered" evidence="1">
    <location>
        <begin position="114"/>
        <end position="143"/>
    </location>
</feature>
<reference evidence="3 4" key="1">
    <citation type="submission" date="2020-03" db="EMBL/GenBank/DDBJ databases">
        <title>Whole genome shotgun sequence of Phytohabitans houttuyneae NBRC 108639.</title>
        <authorList>
            <person name="Komaki H."/>
            <person name="Tamura T."/>
        </authorList>
    </citation>
    <scope>NUCLEOTIDE SEQUENCE [LARGE SCALE GENOMIC DNA]</scope>
    <source>
        <strain evidence="3 4">NBRC 108639</strain>
    </source>
</reference>
<organism evidence="3 4">
    <name type="scientific">Phytohabitans houttuyneae</name>
    <dbReference type="NCBI Taxonomy" id="1076126"/>
    <lineage>
        <taxon>Bacteria</taxon>
        <taxon>Bacillati</taxon>
        <taxon>Actinomycetota</taxon>
        <taxon>Actinomycetes</taxon>
        <taxon>Micromonosporales</taxon>
        <taxon>Micromonosporaceae</taxon>
    </lineage>
</organism>
<evidence type="ECO:0000313" key="4">
    <source>
        <dbReference type="Proteomes" id="UP000482800"/>
    </source>
</evidence>
<dbReference type="InterPro" id="IPR002937">
    <property type="entry name" value="Amino_oxidase"/>
</dbReference>
<proteinExistence type="predicted"/>
<dbReference type="GO" id="GO:0016491">
    <property type="term" value="F:oxidoreductase activity"/>
    <property type="evidence" value="ECO:0007669"/>
    <property type="project" value="InterPro"/>
</dbReference>